<feature type="transmembrane region" description="Helical" evidence="1">
    <location>
        <begin position="63"/>
        <end position="83"/>
    </location>
</feature>
<keyword evidence="1" id="KW-1133">Transmembrane helix</keyword>
<feature type="transmembrane region" description="Helical" evidence="1">
    <location>
        <begin position="89"/>
        <end position="108"/>
    </location>
</feature>
<feature type="transmembrane region" description="Helical" evidence="1">
    <location>
        <begin position="7"/>
        <end position="26"/>
    </location>
</feature>
<organism evidence="2 3">
    <name type="scientific">Alkalicoccus saliphilus</name>
    <dbReference type="NCBI Taxonomy" id="200989"/>
    <lineage>
        <taxon>Bacteria</taxon>
        <taxon>Bacillati</taxon>
        <taxon>Bacillota</taxon>
        <taxon>Bacilli</taxon>
        <taxon>Bacillales</taxon>
        <taxon>Bacillaceae</taxon>
        <taxon>Alkalicoccus</taxon>
    </lineage>
</organism>
<evidence type="ECO:0000313" key="3">
    <source>
        <dbReference type="Proteomes" id="UP000240509"/>
    </source>
</evidence>
<keyword evidence="1" id="KW-0812">Transmembrane</keyword>
<dbReference type="EMBL" id="PZJJ01000004">
    <property type="protein sequence ID" value="PTL39879.1"/>
    <property type="molecule type" value="Genomic_DNA"/>
</dbReference>
<proteinExistence type="predicted"/>
<sequence length="121" mass="12671">MMKSENLIASGGFIVIVSLAFPWIHIPYGSISGWNSEGAILLAAIAYPVSASYYLINGVHRIWGFISIGAGFLITLTFLVSTISESGAAPASGLFIAVFGLAVITWGISKDNQSVKSSSAD</sequence>
<keyword evidence="3" id="KW-1185">Reference proteome</keyword>
<evidence type="ECO:0000256" key="1">
    <source>
        <dbReference type="SAM" id="Phobius"/>
    </source>
</evidence>
<dbReference type="AlphaFoldDB" id="A0A2T4U912"/>
<comment type="caution">
    <text evidence="2">The sequence shown here is derived from an EMBL/GenBank/DDBJ whole genome shotgun (WGS) entry which is preliminary data.</text>
</comment>
<keyword evidence="1" id="KW-0472">Membrane</keyword>
<accession>A0A2T4U912</accession>
<feature type="transmembrane region" description="Helical" evidence="1">
    <location>
        <begin position="38"/>
        <end position="56"/>
    </location>
</feature>
<name>A0A2T4U912_9BACI</name>
<evidence type="ECO:0000313" key="2">
    <source>
        <dbReference type="EMBL" id="PTL39879.1"/>
    </source>
</evidence>
<gene>
    <name evidence="2" type="ORF">C6Y45_04340</name>
</gene>
<dbReference type="Proteomes" id="UP000240509">
    <property type="component" value="Unassembled WGS sequence"/>
</dbReference>
<reference evidence="2 3" key="1">
    <citation type="submission" date="2018-03" db="EMBL/GenBank/DDBJ databases">
        <title>Alkalicoccus saliphilus sp. nov., isolated from a mineral pool.</title>
        <authorList>
            <person name="Zhao B."/>
        </authorList>
    </citation>
    <scope>NUCLEOTIDE SEQUENCE [LARGE SCALE GENOMIC DNA]</scope>
    <source>
        <strain evidence="2 3">6AG</strain>
    </source>
</reference>
<protein>
    <submittedName>
        <fullName evidence="2">Uncharacterized protein</fullName>
    </submittedName>
</protein>